<accession>A0ABW2YCG1</accession>
<evidence type="ECO:0000313" key="2">
    <source>
        <dbReference type="EMBL" id="MFD0725980.1"/>
    </source>
</evidence>
<dbReference type="Proteomes" id="UP001597110">
    <property type="component" value="Unassembled WGS sequence"/>
</dbReference>
<sequence length="198" mass="21220">MSLSLRHLPVFLAVALIASACGTAPPVQRWVGPPPEALVAEIRMAGKAAPDELDVQPLRDPMVEDLRVQAAAAERAQRHADAAAALDKALSISPDDPALLQERAEVAVLQQDLARAATLARRAFNIGAKVGPLCRRHWATIRQRIALDLRLLDAQAAAKPLKGEKLDAWTQAKTRLAQEGAEAEQAQAACTLTGPPRY</sequence>
<keyword evidence="1" id="KW-0732">Signal</keyword>
<dbReference type="EMBL" id="JBHTIF010000001">
    <property type="protein sequence ID" value="MFD0725980.1"/>
    <property type="molecule type" value="Genomic_DNA"/>
</dbReference>
<proteinExistence type="predicted"/>
<reference evidence="3" key="1">
    <citation type="journal article" date="2019" name="Int. J. Syst. Evol. Microbiol.">
        <title>The Global Catalogue of Microorganisms (GCM) 10K type strain sequencing project: providing services to taxonomists for standard genome sequencing and annotation.</title>
        <authorList>
            <consortium name="The Broad Institute Genomics Platform"/>
            <consortium name="The Broad Institute Genome Sequencing Center for Infectious Disease"/>
            <person name="Wu L."/>
            <person name="Ma J."/>
        </authorList>
    </citation>
    <scope>NUCLEOTIDE SEQUENCE [LARGE SCALE GENOMIC DNA]</scope>
    <source>
        <strain evidence="3">CCUG 55585</strain>
    </source>
</reference>
<evidence type="ECO:0000313" key="3">
    <source>
        <dbReference type="Proteomes" id="UP001597110"/>
    </source>
</evidence>
<organism evidence="2 3">
    <name type="scientific">Lysobacter brunescens</name>
    <dbReference type="NCBI Taxonomy" id="262323"/>
    <lineage>
        <taxon>Bacteria</taxon>
        <taxon>Pseudomonadati</taxon>
        <taxon>Pseudomonadota</taxon>
        <taxon>Gammaproteobacteria</taxon>
        <taxon>Lysobacterales</taxon>
        <taxon>Lysobacteraceae</taxon>
        <taxon>Lysobacter</taxon>
    </lineage>
</organism>
<feature type="chain" id="PRO_5045378936" description="Tetratricopeptide repeat protein" evidence="1">
    <location>
        <begin position="21"/>
        <end position="198"/>
    </location>
</feature>
<dbReference type="SUPFAM" id="SSF48452">
    <property type="entry name" value="TPR-like"/>
    <property type="match status" value="1"/>
</dbReference>
<name>A0ABW2YCG1_9GAMM</name>
<feature type="signal peptide" evidence="1">
    <location>
        <begin position="1"/>
        <end position="20"/>
    </location>
</feature>
<keyword evidence="3" id="KW-1185">Reference proteome</keyword>
<dbReference type="RefSeq" id="WP_386823555.1">
    <property type="nucleotide sequence ID" value="NZ_JBHTIF010000001.1"/>
</dbReference>
<dbReference type="InterPro" id="IPR011990">
    <property type="entry name" value="TPR-like_helical_dom_sf"/>
</dbReference>
<comment type="caution">
    <text evidence="2">The sequence shown here is derived from an EMBL/GenBank/DDBJ whole genome shotgun (WGS) entry which is preliminary data.</text>
</comment>
<protein>
    <recommendedName>
        <fullName evidence="4">Tetratricopeptide repeat protein</fullName>
    </recommendedName>
</protein>
<evidence type="ECO:0008006" key="4">
    <source>
        <dbReference type="Google" id="ProtNLM"/>
    </source>
</evidence>
<dbReference type="Gene3D" id="1.25.40.10">
    <property type="entry name" value="Tetratricopeptide repeat domain"/>
    <property type="match status" value="1"/>
</dbReference>
<gene>
    <name evidence="2" type="ORF">ACFQ0E_10250</name>
</gene>
<dbReference type="PROSITE" id="PS51257">
    <property type="entry name" value="PROKAR_LIPOPROTEIN"/>
    <property type="match status" value="1"/>
</dbReference>
<evidence type="ECO:0000256" key="1">
    <source>
        <dbReference type="SAM" id="SignalP"/>
    </source>
</evidence>